<sequence length="1426" mass="161272">MTTRSTRSALSAKERMTDGDVYVFLLQNAVLSWTIQSKLANKEASNSANNSQNASIGKKGGGEASASAAQSNATSTSRGDWMSLGGLADMVRDVSGSNKSVRFPEKFLKRMGERLEQIAMGRDPNYRDQSLRRTIGVFYGTFKEASFQKQLKENRKVEDLILNFVTSAQSTLSRTMDGDAWKEELDKQVGIFVRIIRDCLRSIHGVSRELLDRLDGYSNKLAPGPTSLSQQQSQSPSNNGATGPTTPNVQEDNRRGSTASSLHANATSNSATNGSVINDSVLIRTVGILFKVDQEQLLRDVDFMRKTCTEKNAMIDLKRCVQNINLQAAWPGRKEDFETEEGYQQWRSNELQSLSQTMMEMCKANPELLKITSSEPIGANAPSSPPVTTEGNTPSIDASVSQSDTEDSTLAGDAEEEASISSLTFVPPDPKAYYRRALEMCIDYDLEQIRIQPEEEEVSLSILSQSHIDLLTECALRWRIMPTFRATSNLDVIKYKYDRGEVPLDCISEALSSIDRTIAERNLTLWTKSDRRLLFSCTCSLFDSCIRFIHDAFQDLQNIDVDEVQPFVSLVTELHDAGLVRTDADPSGEVVDLDGYAEDLKDRIRILAIHDYTAKTTDIFSQRIDNEVAPLLDLLDWIEKGAKKMDKKYPDPILGRIDPVSLILEKQASLFLDDLESMKHQIVEHARRDRDSLPFDDVFRLYDRTGDLLRMHSAFCPEQKLNFNRSDWFEPHIQHWLMLTEKKTAEWVNNALSSDSFIPIDSEGAVHSSSIDDLFGALQQPLDFILSLQWPDAYQNARFLTSMARTISRSIEQYCAKVEEMFMEEMFPRTSDGQEKQSAWMVKAKQTLQGEKKVEPFHFQTSTCVKLNNVEAARILLDKIYNKVDADTQARIIGQNAPKVPDKRQKQRYIFTVKVVLGENLQPVKDSSANARIDSFVTLSDERGAKIAKTRTIYETPDPRWDETFDIPVEGNLWLAATVWDRKLVGDHNLCGRAYLRLDPRYFNDFLNHELWLNLDTQGRLLMRVSMEGEKDDILFYFGRAFRSLKRAESDMIRIIVDKMSVFIRQCLSRSVLKSLVKTSGINLDKALGNVKALYAQALASTNVNASMIPPIESEMPKKQRPQQLTDHEIEAAISPLFDYLEECLGTLKSSLSDDESLLVLTKVWKEVLNTIECILLPPLSDGPSDMTQLSGKEVEVVFKWLSMLRNYFNAYDDESGIAHGVPLEVLQGPKYREIVSYTLFHDAPTDDLMESCVREMQKRLRRAPSKRVKNKSVLQQRSLGTIKKRKADKKNEEQNADDNLDVILRLLRMRPNTTDFLQQQFSTMGRLQAAMGTMPPTNNMNATQQFPHPHMHAQASPLHPQMANIPPSYPQQPARGIAPPPSYNTPNNTRPSLNQRLSKTLQQSTLDNRATPPASPMRESRQFYQ</sequence>
<protein>
    <recommendedName>
        <fullName evidence="7">C2 domain-containing protein</fullName>
    </recommendedName>
</protein>
<feature type="compositionally biased region" description="Polar residues" evidence="1">
    <location>
        <begin position="1336"/>
        <end position="1347"/>
    </location>
</feature>
<name>A0A316VDG1_9BASI</name>
<dbReference type="FunCoup" id="A0A316VDG1">
    <property type="interactions" value="21"/>
</dbReference>
<dbReference type="Proteomes" id="UP000245771">
    <property type="component" value="Unassembled WGS sequence"/>
</dbReference>
<dbReference type="PROSITE" id="PS51259">
    <property type="entry name" value="MHD2"/>
    <property type="match status" value="1"/>
</dbReference>
<dbReference type="PROSITE" id="PS50004">
    <property type="entry name" value="C2"/>
    <property type="match status" value="1"/>
</dbReference>
<feature type="compositionally biased region" description="Low complexity" evidence="1">
    <location>
        <begin position="64"/>
        <end position="77"/>
    </location>
</feature>
<feature type="domain" description="C2" evidence="2">
    <location>
        <begin position="892"/>
        <end position="1013"/>
    </location>
</feature>
<evidence type="ECO:0000313" key="6">
    <source>
        <dbReference type="Proteomes" id="UP000245771"/>
    </source>
</evidence>
<feature type="region of interest" description="Disordered" evidence="1">
    <location>
        <begin position="375"/>
        <end position="422"/>
    </location>
</feature>
<dbReference type="InterPro" id="IPR010439">
    <property type="entry name" value="MUN_dom"/>
</dbReference>
<evidence type="ECO:0008006" key="7">
    <source>
        <dbReference type="Google" id="ProtNLM"/>
    </source>
</evidence>
<evidence type="ECO:0000259" key="4">
    <source>
        <dbReference type="PROSITE" id="PS51259"/>
    </source>
</evidence>
<dbReference type="InterPro" id="IPR052811">
    <property type="entry name" value="Glucose_resp_signaling"/>
</dbReference>
<organism evidence="5 6">
    <name type="scientific">Meira miltonrushii</name>
    <dbReference type="NCBI Taxonomy" id="1280837"/>
    <lineage>
        <taxon>Eukaryota</taxon>
        <taxon>Fungi</taxon>
        <taxon>Dikarya</taxon>
        <taxon>Basidiomycota</taxon>
        <taxon>Ustilaginomycotina</taxon>
        <taxon>Exobasidiomycetes</taxon>
        <taxon>Exobasidiales</taxon>
        <taxon>Brachybasidiaceae</taxon>
        <taxon>Meira</taxon>
    </lineage>
</organism>
<dbReference type="Gene3D" id="1.20.58.1100">
    <property type="match status" value="1"/>
</dbReference>
<feature type="domain" description="MHD1" evidence="3">
    <location>
        <begin position="699"/>
        <end position="818"/>
    </location>
</feature>
<dbReference type="OrthoDB" id="2015333at2759"/>
<dbReference type="EMBL" id="KZ819604">
    <property type="protein sequence ID" value="PWN34293.1"/>
    <property type="molecule type" value="Genomic_DNA"/>
</dbReference>
<accession>A0A316VDG1</accession>
<feature type="compositionally biased region" description="Polar residues" evidence="1">
    <location>
        <begin position="1385"/>
        <end position="1409"/>
    </location>
</feature>
<feature type="region of interest" description="Disordered" evidence="1">
    <location>
        <begin position="1261"/>
        <end position="1295"/>
    </location>
</feature>
<feature type="compositionally biased region" description="Low complexity" evidence="1">
    <location>
        <begin position="42"/>
        <end position="57"/>
    </location>
</feature>
<evidence type="ECO:0000259" key="2">
    <source>
        <dbReference type="PROSITE" id="PS50004"/>
    </source>
</evidence>
<dbReference type="SUPFAM" id="SSF49562">
    <property type="entry name" value="C2 domain (Calcium/lipid-binding domain, CaLB)"/>
    <property type="match status" value="1"/>
</dbReference>
<dbReference type="InParanoid" id="A0A316VDG1"/>
<feature type="compositionally biased region" description="Polar residues" evidence="1">
    <location>
        <begin position="386"/>
        <end position="403"/>
    </location>
</feature>
<dbReference type="InterPro" id="IPR014770">
    <property type="entry name" value="Munc13_1"/>
</dbReference>
<dbReference type="Pfam" id="PF00168">
    <property type="entry name" value="C2"/>
    <property type="match status" value="1"/>
</dbReference>
<feature type="compositionally biased region" description="Basic residues" evidence="1">
    <location>
        <begin position="1261"/>
        <end position="1271"/>
    </location>
</feature>
<evidence type="ECO:0000313" key="5">
    <source>
        <dbReference type="EMBL" id="PWN34293.1"/>
    </source>
</evidence>
<dbReference type="InterPro" id="IPR000008">
    <property type="entry name" value="C2_dom"/>
</dbReference>
<feature type="region of interest" description="Disordered" evidence="1">
    <location>
        <begin position="221"/>
        <end position="270"/>
    </location>
</feature>
<dbReference type="STRING" id="1280837.A0A316VDG1"/>
<evidence type="ECO:0000256" key="1">
    <source>
        <dbReference type="SAM" id="MobiDB-lite"/>
    </source>
</evidence>
<feature type="domain" description="MHD2" evidence="4">
    <location>
        <begin position="1131"/>
        <end position="1253"/>
    </location>
</feature>
<dbReference type="InterPro" id="IPR035892">
    <property type="entry name" value="C2_domain_sf"/>
</dbReference>
<feature type="compositionally biased region" description="Polar residues" evidence="1">
    <location>
        <begin position="238"/>
        <end position="270"/>
    </location>
</feature>
<dbReference type="SMART" id="SM00239">
    <property type="entry name" value="C2"/>
    <property type="match status" value="1"/>
</dbReference>
<evidence type="ECO:0000259" key="3">
    <source>
        <dbReference type="PROSITE" id="PS51258"/>
    </source>
</evidence>
<dbReference type="Pfam" id="PF06292">
    <property type="entry name" value="MUN"/>
    <property type="match status" value="1"/>
</dbReference>
<dbReference type="InterPro" id="IPR014772">
    <property type="entry name" value="Munc13_dom-2"/>
</dbReference>
<dbReference type="PROSITE" id="PS51258">
    <property type="entry name" value="MHD1"/>
    <property type="match status" value="1"/>
</dbReference>
<feature type="compositionally biased region" description="Low complexity" evidence="1">
    <location>
        <begin position="227"/>
        <end position="237"/>
    </location>
</feature>
<dbReference type="Gene3D" id="2.60.40.150">
    <property type="entry name" value="C2 domain"/>
    <property type="match status" value="1"/>
</dbReference>
<dbReference type="CDD" id="cd04043">
    <property type="entry name" value="C2_Munc13_fungal"/>
    <property type="match status" value="1"/>
</dbReference>
<dbReference type="Gene3D" id="1.10.357.50">
    <property type="match status" value="1"/>
</dbReference>
<feature type="region of interest" description="Disordered" evidence="1">
    <location>
        <begin position="1336"/>
        <end position="1426"/>
    </location>
</feature>
<dbReference type="RefSeq" id="XP_025354595.1">
    <property type="nucleotide sequence ID" value="XM_025500146.1"/>
</dbReference>
<dbReference type="GeneID" id="37021927"/>
<dbReference type="PANTHER" id="PTHR47263:SF1">
    <property type="entry name" value="C2 DOMAIN PROTEIN (AFU_ORTHOLOGUE AFUA_7G02350)"/>
    <property type="match status" value="1"/>
</dbReference>
<feature type="region of interest" description="Disordered" evidence="1">
    <location>
        <begin position="41"/>
        <end position="80"/>
    </location>
</feature>
<keyword evidence="6" id="KW-1185">Reference proteome</keyword>
<proteinExistence type="predicted"/>
<dbReference type="PANTHER" id="PTHR47263">
    <property type="entry name" value="ADENYLATE CYCLASE ACTIVATION PROTEIN GIT1"/>
    <property type="match status" value="1"/>
</dbReference>
<reference evidence="5 6" key="1">
    <citation type="journal article" date="2018" name="Mol. Biol. Evol.">
        <title>Broad Genomic Sampling Reveals a Smut Pathogenic Ancestry of the Fungal Clade Ustilaginomycotina.</title>
        <authorList>
            <person name="Kijpornyongpan T."/>
            <person name="Mondo S.J."/>
            <person name="Barry K."/>
            <person name="Sandor L."/>
            <person name="Lee J."/>
            <person name="Lipzen A."/>
            <person name="Pangilinan J."/>
            <person name="LaButti K."/>
            <person name="Hainaut M."/>
            <person name="Henrissat B."/>
            <person name="Grigoriev I.V."/>
            <person name="Spatafora J.W."/>
            <person name="Aime M.C."/>
        </authorList>
    </citation>
    <scope>NUCLEOTIDE SEQUENCE [LARGE SCALE GENOMIC DNA]</scope>
    <source>
        <strain evidence="5 6">MCA 3882</strain>
    </source>
</reference>
<gene>
    <name evidence="5" type="ORF">FA14DRAFT_168557</name>
</gene>